<keyword evidence="2" id="KW-1185">Reference proteome</keyword>
<sequence>MSTLELCRQKRFCQTYRNSLNRPIILPNSRCRQEMLEKFRKERNVHRMHHQRIAQEKNKLIVDIKRLRRHFAQYEPIIRELKKRYEVAVRQKALLTLERDKLQAQISAVGFPDQNSEMSCSSAISKLDCSRAGIPLNRKEERIGQSSDQTVQPIVKVDPLSAVRSDPFPDEQAEPVAVKDFTLQKTFRGHMMPISNIIIHPKKPVVVTASDDATWQMWGLPTGDLIMTGGGHKDWVSGIDFHPSGMQLVSSSGDCTVKIWSFEKARCVHTFFDHTQAVWAVAYHDTGDVLVSASLDHTARIWDLSSMKCRGTLRGHVDSVNGVVWQSNSNILCTVSSDKTVSLWDARSSICAQTFYGHQSSCNHAAFDPKGITVASVDANGIAKLWDIRKVAEYFTINVGPHSANKCAIDKSGHVIAIASSDRSIKCFNIHDEVVPIKELHGHQDAVHAVAFDNKGKFLVSSGSDCTFRIWA</sequence>
<comment type="caution">
    <text evidence="1">The sequence shown here is derived from an EMBL/GenBank/DDBJ whole genome shotgun (WGS) entry which is preliminary data.</text>
</comment>
<evidence type="ECO:0000313" key="1">
    <source>
        <dbReference type="EMBL" id="KAJ7560101.1"/>
    </source>
</evidence>
<dbReference type="EMBL" id="CM055095">
    <property type="protein sequence ID" value="KAJ7560101.1"/>
    <property type="molecule type" value="Genomic_DNA"/>
</dbReference>
<dbReference type="Proteomes" id="UP001162992">
    <property type="component" value="Chromosome 4"/>
</dbReference>
<evidence type="ECO:0000313" key="2">
    <source>
        <dbReference type="Proteomes" id="UP001162992"/>
    </source>
</evidence>
<organism evidence="1 2">
    <name type="scientific">Diphasiastrum complanatum</name>
    <name type="common">Issler's clubmoss</name>
    <name type="synonym">Lycopodium complanatum</name>
    <dbReference type="NCBI Taxonomy" id="34168"/>
    <lineage>
        <taxon>Eukaryota</taxon>
        <taxon>Viridiplantae</taxon>
        <taxon>Streptophyta</taxon>
        <taxon>Embryophyta</taxon>
        <taxon>Tracheophyta</taxon>
        <taxon>Lycopodiopsida</taxon>
        <taxon>Lycopodiales</taxon>
        <taxon>Lycopodiaceae</taxon>
        <taxon>Lycopodioideae</taxon>
        <taxon>Diphasiastrum</taxon>
    </lineage>
</organism>
<protein>
    <submittedName>
        <fullName evidence="1">Uncharacterized protein</fullName>
    </submittedName>
</protein>
<accession>A0ACC2E0N6</accession>
<reference evidence="2" key="1">
    <citation type="journal article" date="2024" name="Proc. Natl. Acad. Sci. U.S.A.">
        <title>Extraordinary preservation of gene collinearity over three hundred million years revealed in homosporous lycophytes.</title>
        <authorList>
            <person name="Li C."/>
            <person name="Wickell D."/>
            <person name="Kuo L.Y."/>
            <person name="Chen X."/>
            <person name="Nie B."/>
            <person name="Liao X."/>
            <person name="Peng D."/>
            <person name="Ji J."/>
            <person name="Jenkins J."/>
            <person name="Williams M."/>
            <person name="Shu S."/>
            <person name="Plott C."/>
            <person name="Barry K."/>
            <person name="Rajasekar S."/>
            <person name="Grimwood J."/>
            <person name="Han X."/>
            <person name="Sun S."/>
            <person name="Hou Z."/>
            <person name="He W."/>
            <person name="Dai G."/>
            <person name="Sun C."/>
            <person name="Schmutz J."/>
            <person name="Leebens-Mack J.H."/>
            <person name="Li F.W."/>
            <person name="Wang L."/>
        </authorList>
    </citation>
    <scope>NUCLEOTIDE SEQUENCE [LARGE SCALE GENOMIC DNA]</scope>
    <source>
        <strain evidence="2">cv. PW_Plant_1</strain>
    </source>
</reference>
<proteinExistence type="predicted"/>
<name>A0ACC2E0N6_DIPCM</name>
<gene>
    <name evidence="1" type="ORF">O6H91_04G113500</name>
</gene>